<protein>
    <recommendedName>
        <fullName evidence="3">Protein kinase domain-containing protein</fullName>
    </recommendedName>
</protein>
<dbReference type="AlphaFoldDB" id="A0A445A0P2"/>
<dbReference type="InterPro" id="IPR008974">
    <property type="entry name" value="TRAF-like"/>
</dbReference>
<evidence type="ECO:0000313" key="1">
    <source>
        <dbReference type="EMBL" id="RYR19958.1"/>
    </source>
</evidence>
<dbReference type="STRING" id="3818.A0A445A0P2"/>
<keyword evidence="2" id="KW-1185">Reference proteome</keyword>
<evidence type="ECO:0000313" key="2">
    <source>
        <dbReference type="Proteomes" id="UP000289738"/>
    </source>
</evidence>
<dbReference type="Gene3D" id="2.60.210.10">
    <property type="entry name" value="Apoptosis, Tumor Necrosis Factor Receptor Associated Protein 2, Chain A"/>
    <property type="match status" value="1"/>
</dbReference>
<dbReference type="InterPro" id="IPR002083">
    <property type="entry name" value="MATH/TRAF_dom"/>
</dbReference>
<dbReference type="CDD" id="cd00121">
    <property type="entry name" value="MATH"/>
    <property type="match status" value="1"/>
</dbReference>
<evidence type="ECO:0008006" key="3">
    <source>
        <dbReference type="Google" id="ProtNLM"/>
    </source>
</evidence>
<dbReference type="SUPFAM" id="SSF56112">
    <property type="entry name" value="Protein kinase-like (PK-like)"/>
    <property type="match status" value="1"/>
</dbReference>
<dbReference type="Proteomes" id="UP000289738">
    <property type="component" value="Chromosome B03"/>
</dbReference>
<sequence length="227" mass="25356">MEKEQQEVKVLTSSKFTWTINNFIPFPRFFYSETFFVGPYSWQIAMIPSVTDIILRGLLVDRLYAVDIVGWRSLNFKLSLVNQLQGKSTITKVFLREPRATTRPCFTVHPPSATVATPAPPLGRHRVAPAIHSSSSIFPFLSPVSIPCFPGFVLFTAAVRNEFVFPLNVALDELVYCAVLVLNSGLGANILVDNKGCIKLADFGASKQVELASIRMDYLNVHKVEQF</sequence>
<comment type="caution">
    <text evidence="1">The sequence shown here is derived from an EMBL/GenBank/DDBJ whole genome shotgun (WGS) entry which is preliminary data.</text>
</comment>
<reference evidence="1 2" key="1">
    <citation type="submission" date="2019-01" db="EMBL/GenBank/DDBJ databases">
        <title>Sequencing of cultivated peanut Arachis hypogaea provides insights into genome evolution and oil improvement.</title>
        <authorList>
            <person name="Chen X."/>
        </authorList>
    </citation>
    <scope>NUCLEOTIDE SEQUENCE [LARGE SCALE GENOMIC DNA]</scope>
    <source>
        <strain evidence="2">cv. Fuhuasheng</strain>
        <tissue evidence="1">Leaves</tissue>
    </source>
</reference>
<dbReference type="SUPFAM" id="SSF49599">
    <property type="entry name" value="TRAF domain-like"/>
    <property type="match status" value="1"/>
</dbReference>
<organism evidence="1 2">
    <name type="scientific">Arachis hypogaea</name>
    <name type="common">Peanut</name>
    <dbReference type="NCBI Taxonomy" id="3818"/>
    <lineage>
        <taxon>Eukaryota</taxon>
        <taxon>Viridiplantae</taxon>
        <taxon>Streptophyta</taxon>
        <taxon>Embryophyta</taxon>
        <taxon>Tracheophyta</taxon>
        <taxon>Spermatophyta</taxon>
        <taxon>Magnoliopsida</taxon>
        <taxon>eudicotyledons</taxon>
        <taxon>Gunneridae</taxon>
        <taxon>Pentapetalae</taxon>
        <taxon>rosids</taxon>
        <taxon>fabids</taxon>
        <taxon>Fabales</taxon>
        <taxon>Fabaceae</taxon>
        <taxon>Papilionoideae</taxon>
        <taxon>50 kb inversion clade</taxon>
        <taxon>dalbergioids sensu lato</taxon>
        <taxon>Dalbergieae</taxon>
        <taxon>Pterocarpus clade</taxon>
        <taxon>Arachis</taxon>
    </lineage>
</organism>
<proteinExistence type="predicted"/>
<name>A0A445A0P2_ARAHY</name>
<gene>
    <name evidence="1" type="ORF">Ahy_B03g064959</name>
</gene>
<dbReference type="EMBL" id="SDMP01000013">
    <property type="protein sequence ID" value="RYR19958.1"/>
    <property type="molecule type" value="Genomic_DNA"/>
</dbReference>
<accession>A0A445A0P2</accession>
<dbReference type="InterPro" id="IPR011009">
    <property type="entry name" value="Kinase-like_dom_sf"/>
</dbReference>